<keyword evidence="10" id="KW-0560">Oxidoreductase</keyword>
<dbReference type="SUPFAM" id="SSF53901">
    <property type="entry name" value="Thiolase-like"/>
    <property type="match status" value="1"/>
</dbReference>
<comment type="caution">
    <text evidence="19">The sequence shown here is derived from an EMBL/GenBank/DDBJ whole genome shotgun (WGS) entry which is preliminary data.</text>
</comment>
<evidence type="ECO:0000256" key="2">
    <source>
        <dbReference type="ARBA" id="ARBA00018769"/>
    </source>
</evidence>
<evidence type="ECO:0000256" key="3">
    <source>
        <dbReference type="ARBA" id="ARBA00022450"/>
    </source>
</evidence>
<dbReference type="GO" id="GO:0006633">
    <property type="term" value="P:fatty acid biosynthetic process"/>
    <property type="evidence" value="ECO:0007669"/>
    <property type="project" value="UniProtKB-KW"/>
</dbReference>
<name>A0AAQ4DU80_AMBAM</name>
<dbReference type="GO" id="GO:0016491">
    <property type="term" value="F:oxidoreductase activity"/>
    <property type="evidence" value="ECO:0007669"/>
    <property type="project" value="UniProtKB-KW"/>
</dbReference>
<dbReference type="InterPro" id="IPR049391">
    <property type="entry name" value="FAS_pseudo-KR"/>
</dbReference>
<dbReference type="PROSITE" id="PS52004">
    <property type="entry name" value="KS3_2"/>
    <property type="match status" value="1"/>
</dbReference>
<evidence type="ECO:0000256" key="14">
    <source>
        <dbReference type="ARBA" id="ARBA00023268"/>
    </source>
</evidence>
<dbReference type="Gene3D" id="3.40.366.10">
    <property type="entry name" value="Malonyl-Coenzyme A Acyl Carrier Protein, domain 2"/>
    <property type="match status" value="1"/>
</dbReference>
<keyword evidence="13" id="KW-0275">Fatty acid biosynthesis</keyword>
<proteinExistence type="predicted"/>
<dbReference type="InterPro" id="IPR016039">
    <property type="entry name" value="Thiolase-like"/>
</dbReference>
<dbReference type="SUPFAM" id="SSF50129">
    <property type="entry name" value="GroES-like"/>
    <property type="match status" value="1"/>
</dbReference>
<reference evidence="19 20" key="1">
    <citation type="journal article" date="2023" name="Arcadia Sci">
        <title>De novo assembly of a long-read Amblyomma americanum tick genome.</title>
        <authorList>
            <person name="Chou S."/>
            <person name="Poskanzer K.E."/>
            <person name="Rollins M."/>
            <person name="Thuy-Boun P.S."/>
        </authorList>
    </citation>
    <scope>NUCLEOTIDE SEQUENCE [LARGE SCALE GENOMIC DNA]</scope>
    <source>
        <strain evidence="19">F_SG_1</strain>
        <tissue evidence="19">Salivary glands</tissue>
    </source>
</reference>
<keyword evidence="3" id="KW-0596">Phosphopantetheine</keyword>
<dbReference type="PANTHER" id="PTHR43775:SF7">
    <property type="entry name" value="FATTY ACID SYNTHASE"/>
    <property type="match status" value="1"/>
</dbReference>
<dbReference type="PROSITE" id="PS52019">
    <property type="entry name" value="PKS_MFAS_DH"/>
    <property type="match status" value="1"/>
</dbReference>
<evidence type="ECO:0000256" key="10">
    <source>
        <dbReference type="ARBA" id="ARBA00023002"/>
    </source>
</evidence>
<organism evidence="19 20">
    <name type="scientific">Amblyomma americanum</name>
    <name type="common">Lone star tick</name>
    <dbReference type="NCBI Taxonomy" id="6943"/>
    <lineage>
        <taxon>Eukaryota</taxon>
        <taxon>Metazoa</taxon>
        <taxon>Ecdysozoa</taxon>
        <taxon>Arthropoda</taxon>
        <taxon>Chelicerata</taxon>
        <taxon>Arachnida</taxon>
        <taxon>Acari</taxon>
        <taxon>Parasitiformes</taxon>
        <taxon>Ixodida</taxon>
        <taxon>Ixodoidea</taxon>
        <taxon>Ixodidae</taxon>
        <taxon>Amblyomminae</taxon>
        <taxon>Amblyomma</taxon>
    </lineage>
</organism>
<dbReference type="Gene3D" id="3.30.70.3290">
    <property type="match status" value="1"/>
</dbReference>
<dbReference type="InterPro" id="IPR020841">
    <property type="entry name" value="PKS_Beta-ketoAc_synthase_dom"/>
</dbReference>
<dbReference type="Gene3D" id="3.40.50.720">
    <property type="entry name" value="NAD(P)-binding Rossmann-like Domain"/>
    <property type="match status" value="1"/>
</dbReference>
<evidence type="ECO:0000256" key="1">
    <source>
        <dbReference type="ARBA" id="ARBA00012873"/>
    </source>
</evidence>
<dbReference type="Gene3D" id="3.40.47.10">
    <property type="match status" value="1"/>
</dbReference>
<evidence type="ECO:0000256" key="15">
    <source>
        <dbReference type="ARBA" id="ARBA00044883"/>
    </source>
</evidence>
<evidence type="ECO:0000259" key="18">
    <source>
        <dbReference type="PROSITE" id="PS52019"/>
    </source>
</evidence>
<evidence type="ECO:0000259" key="17">
    <source>
        <dbReference type="PROSITE" id="PS52004"/>
    </source>
</evidence>
<keyword evidence="5" id="KW-0597">Phosphoprotein</keyword>
<keyword evidence="14" id="KW-0511">Multifunctional enzyme</keyword>
<dbReference type="InterPro" id="IPR020843">
    <property type="entry name" value="ER"/>
</dbReference>
<dbReference type="InterPro" id="IPR001227">
    <property type="entry name" value="Ac_transferase_dom_sf"/>
</dbReference>
<evidence type="ECO:0000256" key="9">
    <source>
        <dbReference type="ARBA" id="ARBA00022857"/>
    </source>
</evidence>
<dbReference type="Pfam" id="PF00698">
    <property type="entry name" value="Acyl_transf_1"/>
    <property type="match status" value="1"/>
</dbReference>
<dbReference type="CDD" id="cd00833">
    <property type="entry name" value="PKS"/>
    <property type="match status" value="1"/>
</dbReference>
<dbReference type="InterPro" id="IPR036291">
    <property type="entry name" value="NAD(P)-bd_dom_sf"/>
</dbReference>
<evidence type="ECO:0000256" key="6">
    <source>
        <dbReference type="ARBA" id="ARBA00022679"/>
    </source>
</evidence>
<dbReference type="EC" id="2.3.1.85" evidence="1"/>
<evidence type="ECO:0000256" key="16">
    <source>
        <dbReference type="PROSITE-ProRule" id="PRU01363"/>
    </source>
</evidence>
<evidence type="ECO:0000256" key="8">
    <source>
        <dbReference type="ARBA" id="ARBA00022832"/>
    </source>
</evidence>
<evidence type="ECO:0000256" key="12">
    <source>
        <dbReference type="ARBA" id="ARBA00023098"/>
    </source>
</evidence>
<dbReference type="InterPro" id="IPR018201">
    <property type="entry name" value="Ketoacyl_synth_AS"/>
</dbReference>
<dbReference type="SUPFAM" id="SSF55048">
    <property type="entry name" value="Probable ACP-binding domain of malonyl-CoA ACP transacylase"/>
    <property type="match status" value="1"/>
</dbReference>
<dbReference type="InterPro" id="IPR050091">
    <property type="entry name" value="PKS_NRPS_Biosynth_Enz"/>
</dbReference>
<evidence type="ECO:0000256" key="13">
    <source>
        <dbReference type="ARBA" id="ARBA00023160"/>
    </source>
</evidence>
<keyword evidence="6" id="KW-0808">Transferase</keyword>
<dbReference type="GO" id="GO:0016787">
    <property type="term" value="F:hydrolase activity"/>
    <property type="evidence" value="ECO:0007669"/>
    <property type="project" value="UniProtKB-KW"/>
</dbReference>
<dbReference type="Pfam" id="PF21149">
    <property type="entry name" value="FAS_pseudo-KR"/>
    <property type="match status" value="1"/>
</dbReference>
<dbReference type="Proteomes" id="UP001321473">
    <property type="component" value="Unassembled WGS sequence"/>
</dbReference>
<dbReference type="EMBL" id="JARKHS020026779">
    <property type="protein sequence ID" value="KAK8766020.1"/>
    <property type="molecule type" value="Genomic_DNA"/>
</dbReference>
<dbReference type="PROSITE" id="PS00606">
    <property type="entry name" value="KS3_1"/>
    <property type="match status" value="1"/>
</dbReference>
<dbReference type="SUPFAM" id="SSF52151">
    <property type="entry name" value="FabD/lysophospholipase-like"/>
    <property type="match status" value="1"/>
</dbReference>
<comment type="catalytic activity">
    <reaction evidence="15">
        <text>acetyl-CoA + n malonyl-CoA + 2n NADPH + 2n H(+) = a long-chain fatty acid + (n+1) CoA + n CO2 + 2n NADP(+).</text>
        <dbReference type="EC" id="2.3.1.85"/>
    </reaction>
</comment>
<keyword evidence="8" id="KW-0276">Fatty acid metabolism</keyword>
<evidence type="ECO:0000256" key="7">
    <source>
        <dbReference type="ARBA" id="ARBA00022801"/>
    </source>
</evidence>
<dbReference type="GO" id="GO:0004312">
    <property type="term" value="F:fatty acid synthase activity"/>
    <property type="evidence" value="ECO:0007669"/>
    <property type="project" value="UniProtKB-EC"/>
</dbReference>
<dbReference type="Pfam" id="PF13602">
    <property type="entry name" value="ADH_zinc_N_2"/>
    <property type="match status" value="1"/>
</dbReference>
<evidence type="ECO:0000313" key="20">
    <source>
        <dbReference type="Proteomes" id="UP001321473"/>
    </source>
</evidence>
<gene>
    <name evidence="19" type="ORF">V5799_007201</name>
</gene>
<dbReference type="SMART" id="SM00829">
    <property type="entry name" value="PKS_ER"/>
    <property type="match status" value="1"/>
</dbReference>
<dbReference type="Gene3D" id="3.10.129.110">
    <property type="entry name" value="Polyketide synthase dehydratase"/>
    <property type="match status" value="1"/>
</dbReference>
<evidence type="ECO:0000256" key="11">
    <source>
        <dbReference type="ARBA" id="ARBA00023027"/>
    </source>
</evidence>
<dbReference type="SMART" id="SM00825">
    <property type="entry name" value="PKS_KS"/>
    <property type="match status" value="1"/>
</dbReference>
<dbReference type="PANTHER" id="PTHR43775">
    <property type="entry name" value="FATTY ACID SYNTHASE"/>
    <property type="match status" value="1"/>
</dbReference>
<dbReference type="InterPro" id="IPR014030">
    <property type="entry name" value="Ketoacyl_synth_N"/>
</dbReference>
<dbReference type="InterPro" id="IPR013968">
    <property type="entry name" value="PKS_KR"/>
</dbReference>
<accession>A0AAQ4DU80</accession>
<feature type="region of interest" description="N-terminal hotdog fold" evidence="16">
    <location>
        <begin position="678"/>
        <end position="804"/>
    </location>
</feature>
<feature type="region of interest" description="C-terminal hotdog fold" evidence="16">
    <location>
        <begin position="818"/>
        <end position="953"/>
    </location>
</feature>
<evidence type="ECO:0000256" key="5">
    <source>
        <dbReference type="ARBA" id="ARBA00022553"/>
    </source>
</evidence>
<keyword evidence="7" id="KW-0378">Hydrolase</keyword>
<sequence length="1685" mass="184508">MGKIRDLSLFDAEFFGVPPRQAHSMDPQMRLLMETSYEAIVDSGYDPATLRGRRVGVFIGCNNCESHEAFSFDADNNDGYGLVGSSLSMLASRITHSFDFQGLSMAVDSGCSSTMAALNQAVLSIRYGLCEAAVVGGSALCLKPASSLGFLRLGMLSPEGKCMTFDSRANGYVRSETVGVFFVQRTSEARRIYAKITHIKSLSDGYTSEGITFPSKKAQERLLRDVYEEAHVDPRKVDYVEAHGTGTQVGDSQELCSISNVFCQPGREKPLKRTLDRLEEEGPHADSAYALLNRVGQPSVKHFPYRGFAMVPVDGSSNEVVKVAERVTSEKRPLWFVFTGMGCQWKGMARQMMQLEVFARSIRKSHEVLRAFGLDLIDIMTKDNGLGHCMASVQASIIAAQVALVDTLGALGIHPDGVVGHSVGEIGCAYADGCLTHEQAVLCAYWRGRSIDTGQLPSGAMAALGLSWEEAAKRCPDGVVPACHNAADSVTVSGPKHAVAALVEELCAEGAFVREVDSANVAFHSQHMKLVAPAFLDAARKIVPVPKPRSKRWVTSSVPESLWHEPAAQHCSADFLVENLVAPVLFYEALSHVPKNAILVEIGPHCLLQPILRRALGTDASTLGLMNRDDDNLSFFLKSLGKLHTLGIQLDLSPLYPPVPFPVPRGTPSIGHLVSWDHSQRWTVAKWNEFAGSKQLSEDVVDINVDSNDGDAYLAGHQLDGRVIFPAAGYMVLAWKSLTKRSGKPFHKVPVVFEDINFHRTTVLPKSGTVRFKVQVMSASGDFEVSEGCTLVASGRIRVAEEGEEILGKSTPGPPVEAVPCEVDTEEIYKDLRLRGYGYSGSFQSILKADLHKPHGKLMWTDNWVTFIDSMLQFCAFNDPLRAFRQFARLESCRIDPQFHAQVEQDVGLKALLEEDPLRPLLDVAVENTAGKKIRVLEMAFTESKFLLTPWVSKLLPLSNMLLKIEYAVAHPCPNELKPQRLPEDIVRHLWDPTSNSVKELPDAQLVVVRVPLTSPVRLEVVAEQLSRHCKEHAFALLLLPTALPPAGVFLSKVGNIETTIHTKEKAMSVLRTCGFRSVGVKSNKWSTLLLLRKMSALADTTKQEMIAVENTTFGWVETLKAKLIEGKSKPEGLNLSLIGKDSGISGVVGLVNCLRQEATTGHVRARCIFDASLSKSEEATDAALSDQEYRRVLERNLLVNVQRNGHWGSFRHLTIGSRGAPKRLTEHAFLNVPIQGDLTRLQWYESPLRYGLPSSSSGKVLCSVYYAAVNFRDVMIATGKLPSGALPDAVATSECLLGLEFSGREPQGRRVMGLAPSQGMATSVVVDPELLWEVPDAWSLEEASTVPLAYSTAYYALLVRGNMQPGESLLIHSGSGDVGQAAISIALSMGCTVFTTVGSQEEREFLRQRFQQLKDENISSSWDLSFEELVLRETNGRGVDIVLNSMCEEKLQAGVRCLALHGRFLEIGNFYLSKDLSLRKSALVKGISFHSIVLERLHSSCPSSGQDKRRVRALVREGITAGAVRPLVATRFARDQAEEAFRSVASGKHVGKVLLEIRPEESTRMTCPASPLTVEAVARTYFYEHKSYVIVGGLGGVGLELADWIVRRGCRRLLLTSRSGVQNGYQKLCLRRWERTGAEVLVAKADVTADDAARQIIRTASDMGPVGGIFNLAMGVLVRNSTAA</sequence>
<dbReference type="InterPro" id="IPR016036">
    <property type="entry name" value="Malonyl_transacylase_ACP-bd"/>
</dbReference>
<protein>
    <recommendedName>
        <fullName evidence="2">Fatty acid synthase</fullName>
        <ecNumber evidence="1">2.3.1.85</ecNumber>
    </recommendedName>
</protein>
<dbReference type="InterPro" id="IPR014043">
    <property type="entry name" value="Acyl_transferase_dom"/>
</dbReference>
<keyword evidence="4" id="KW-0444">Lipid biosynthesis</keyword>
<keyword evidence="12" id="KW-0443">Lipid metabolism</keyword>
<dbReference type="SMART" id="SM00827">
    <property type="entry name" value="PKS_AT"/>
    <property type="match status" value="1"/>
</dbReference>
<evidence type="ECO:0000313" key="19">
    <source>
        <dbReference type="EMBL" id="KAK8766020.1"/>
    </source>
</evidence>
<feature type="domain" description="Ketosynthase family 3 (KS3)" evidence="17">
    <location>
        <begin position="1"/>
        <end position="325"/>
    </location>
</feature>
<dbReference type="Pfam" id="PF08659">
    <property type="entry name" value="KR"/>
    <property type="match status" value="1"/>
</dbReference>
<dbReference type="GO" id="GO:0004315">
    <property type="term" value="F:3-oxoacyl-[acyl-carrier-protein] synthase activity"/>
    <property type="evidence" value="ECO:0007669"/>
    <property type="project" value="InterPro"/>
</dbReference>
<dbReference type="SUPFAM" id="SSF51735">
    <property type="entry name" value="NAD(P)-binding Rossmann-fold domains"/>
    <property type="match status" value="2"/>
</dbReference>
<dbReference type="Pfam" id="PF21089">
    <property type="entry name" value="PKS_DH_N"/>
    <property type="match status" value="1"/>
</dbReference>
<dbReference type="Pfam" id="PF00109">
    <property type="entry name" value="ketoacyl-synt"/>
    <property type="match status" value="1"/>
</dbReference>
<dbReference type="SMART" id="SM00826">
    <property type="entry name" value="PKS_DH"/>
    <property type="match status" value="1"/>
</dbReference>
<dbReference type="CDD" id="cd05195">
    <property type="entry name" value="enoyl_red"/>
    <property type="match status" value="1"/>
</dbReference>
<dbReference type="InterPro" id="IPR057326">
    <property type="entry name" value="KR_dom"/>
</dbReference>
<dbReference type="InterPro" id="IPR016035">
    <property type="entry name" value="Acyl_Trfase/lysoPLipase"/>
</dbReference>
<dbReference type="InterPro" id="IPR014031">
    <property type="entry name" value="Ketoacyl_synth_C"/>
</dbReference>
<feature type="active site" description="Proton donor; for dehydratase activity" evidence="16">
    <location>
        <position position="869"/>
    </location>
</feature>
<feature type="domain" description="PKS/mFAS DH" evidence="18">
    <location>
        <begin position="678"/>
        <end position="953"/>
    </location>
</feature>
<keyword evidence="20" id="KW-1185">Reference proteome</keyword>
<dbReference type="Gene3D" id="3.90.180.10">
    <property type="entry name" value="Medium-chain alcohol dehydrogenases, catalytic domain"/>
    <property type="match status" value="1"/>
</dbReference>
<keyword evidence="9" id="KW-0521">NADP</keyword>
<feature type="active site" description="Proton acceptor; for dehydratase activity" evidence="16">
    <location>
        <position position="717"/>
    </location>
</feature>
<dbReference type="InterPro" id="IPR042104">
    <property type="entry name" value="PKS_dehydratase_sf"/>
</dbReference>
<keyword evidence="11" id="KW-0520">NAD</keyword>
<dbReference type="InterPro" id="IPR049900">
    <property type="entry name" value="PKS_mFAS_DH"/>
</dbReference>
<evidence type="ECO:0000256" key="4">
    <source>
        <dbReference type="ARBA" id="ARBA00022516"/>
    </source>
</evidence>
<dbReference type="InterPro" id="IPR049552">
    <property type="entry name" value="PKS_DH_N"/>
</dbReference>
<dbReference type="SMART" id="SM00822">
    <property type="entry name" value="PKS_KR"/>
    <property type="match status" value="1"/>
</dbReference>
<dbReference type="InterPro" id="IPR011032">
    <property type="entry name" value="GroES-like_sf"/>
</dbReference>
<dbReference type="Pfam" id="PF02801">
    <property type="entry name" value="Ketoacyl-synt_C"/>
    <property type="match status" value="1"/>
</dbReference>
<dbReference type="InterPro" id="IPR020807">
    <property type="entry name" value="PKS_DH"/>
</dbReference>